<reference evidence="1" key="1">
    <citation type="submission" date="2014-11" db="EMBL/GenBank/DDBJ databases">
        <authorList>
            <person name="Amaro Gonzalez C."/>
        </authorList>
    </citation>
    <scope>NUCLEOTIDE SEQUENCE</scope>
</reference>
<protein>
    <submittedName>
        <fullName evidence="1">Uncharacterized protein</fullName>
    </submittedName>
</protein>
<accession>A0A0E9WWW5</accession>
<proteinExistence type="predicted"/>
<reference evidence="1" key="2">
    <citation type="journal article" date="2015" name="Fish Shellfish Immunol.">
        <title>Early steps in the European eel (Anguilla anguilla)-Vibrio vulnificus interaction in the gills: Role of the RtxA13 toxin.</title>
        <authorList>
            <person name="Callol A."/>
            <person name="Pajuelo D."/>
            <person name="Ebbesson L."/>
            <person name="Teles M."/>
            <person name="MacKenzie S."/>
            <person name="Amaro C."/>
        </authorList>
    </citation>
    <scope>NUCLEOTIDE SEQUENCE</scope>
</reference>
<organism evidence="1">
    <name type="scientific">Anguilla anguilla</name>
    <name type="common">European freshwater eel</name>
    <name type="synonym">Muraena anguilla</name>
    <dbReference type="NCBI Taxonomy" id="7936"/>
    <lineage>
        <taxon>Eukaryota</taxon>
        <taxon>Metazoa</taxon>
        <taxon>Chordata</taxon>
        <taxon>Craniata</taxon>
        <taxon>Vertebrata</taxon>
        <taxon>Euteleostomi</taxon>
        <taxon>Actinopterygii</taxon>
        <taxon>Neopterygii</taxon>
        <taxon>Teleostei</taxon>
        <taxon>Anguilliformes</taxon>
        <taxon>Anguillidae</taxon>
        <taxon>Anguilla</taxon>
    </lineage>
</organism>
<name>A0A0E9WWW5_ANGAN</name>
<sequence>MLRCHALVLPLVRSTSGRILECYLIAAVLHVCQTDAYYMRRAGSVFDSTGLQETNLAAQIISTRSMSHHFVSPAKS</sequence>
<evidence type="ECO:0000313" key="1">
    <source>
        <dbReference type="EMBL" id="JAH94937.1"/>
    </source>
</evidence>
<dbReference type="AlphaFoldDB" id="A0A0E9WWW5"/>
<dbReference type="EMBL" id="GBXM01013640">
    <property type="protein sequence ID" value="JAH94937.1"/>
    <property type="molecule type" value="Transcribed_RNA"/>
</dbReference>